<dbReference type="AlphaFoldDB" id="A0A8T1L2B9"/>
<dbReference type="Proteomes" id="UP000760860">
    <property type="component" value="Unassembled WGS sequence"/>
</dbReference>
<name>A0A8T1L2B9_9STRA</name>
<comment type="caution">
    <text evidence="1">The sequence shown here is derived from an EMBL/GenBank/DDBJ whole genome shotgun (WGS) entry which is preliminary data.</text>
</comment>
<evidence type="ECO:0000313" key="3">
    <source>
        <dbReference type="Proteomes" id="UP000736787"/>
    </source>
</evidence>
<evidence type="ECO:0000313" key="2">
    <source>
        <dbReference type="EMBL" id="KAG3217987.1"/>
    </source>
</evidence>
<dbReference type="Proteomes" id="UP000736787">
    <property type="component" value="Unassembled WGS sequence"/>
</dbReference>
<accession>A0A8T1L2B9</accession>
<proteinExistence type="predicted"/>
<gene>
    <name evidence="1" type="ORF">PC117_g12786</name>
    <name evidence="2" type="ORF">PC129_g11207</name>
</gene>
<reference evidence="1" key="1">
    <citation type="submission" date="2018-10" db="EMBL/GenBank/DDBJ databases">
        <title>Effector identification in a new, highly contiguous assembly of the strawberry crown rot pathogen Phytophthora cactorum.</title>
        <authorList>
            <person name="Armitage A.D."/>
            <person name="Nellist C.F."/>
            <person name="Bates H."/>
            <person name="Vickerstaff R.J."/>
            <person name="Harrison R.J."/>
        </authorList>
    </citation>
    <scope>NUCLEOTIDE SEQUENCE</scope>
    <source>
        <strain evidence="1">4040</strain>
        <strain evidence="2">P421</strain>
    </source>
</reference>
<sequence length="61" mass="6489">MRGAAAAAGSNQGLASTPRVIPLPTGCQRQLSWGVATWVRNQHVYLGSLWARTDAKVAARN</sequence>
<organism evidence="1 3">
    <name type="scientific">Phytophthora cactorum</name>
    <dbReference type="NCBI Taxonomy" id="29920"/>
    <lineage>
        <taxon>Eukaryota</taxon>
        <taxon>Sar</taxon>
        <taxon>Stramenopiles</taxon>
        <taxon>Oomycota</taxon>
        <taxon>Peronosporomycetes</taxon>
        <taxon>Peronosporales</taxon>
        <taxon>Peronosporaceae</taxon>
        <taxon>Phytophthora</taxon>
    </lineage>
</organism>
<evidence type="ECO:0000313" key="1">
    <source>
        <dbReference type="EMBL" id="KAG2933777.1"/>
    </source>
</evidence>
<protein>
    <submittedName>
        <fullName evidence="1">Uncharacterized protein</fullName>
    </submittedName>
</protein>
<dbReference type="EMBL" id="RCMK01000359">
    <property type="protein sequence ID" value="KAG2933777.1"/>
    <property type="molecule type" value="Genomic_DNA"/>
</dbReference>
<dbReference type="EMBL" id="RCMV01000389">
    <property type="protein sequence ID" value="KAG3217987.1"/>
    <property type="molecule type" value="Genomic_DNA"/>
</dbReference>